<proteinExistence type="predicted"/>
<accession>A0ABR2KSY5</accession>
<dbReference type="Gene3D" id="3.30.40.10">
    <property type="entry name" value="Zinc/RING finger domain, C3HC4 (zinc finger)"/>
    <property type="match status" value="1"/>
</dbReference>
<name>A0ABR2KSY5_9EUKA</name>
<evidence type="ECO:0000313" key="2">
    <source>
        <dbReference type="Proteomes" id="UP001470230"/>
    </source>
</evidence>
<comment type="caution">
    <text evidence="1">The sequence shown here is derived from an EMBL/GenBank/DDBJ whole genome shotgun (WGS) entry which is preliminary data.</text>
</comment>
<dbReference type="InterPro" id="IPR013083">
    <property type="entry name" value="Znf_RING/FYVE/PHD"/>
</dbReference>
<protein>
    <recommendedName>
        <fullName evidence="3">Peroxin-12</fullName>
    </recommendedName>
</protein>
<sequence length="328" mass="37881">MIRLYLKAFKAQDEASIEKAAQDTVSYCLERNNERSSSNKRSIPLSLLVTSLESQGILSSIVNYHDELTKPMVISYSIYVPLWITMEQSIYNKCRIVTASILQGFPWTEKFHEHLRIIGAPPQIQNQLIALIASSYQVLSIKLSHGINIFNLFDTGYKIILVTLIHLVSRKITSFIHEKLLFFIPEWIISSYIAFETAPFLQRMVRFGIVDAIQWLMEFVIHTFTYFKYPIPELPEGIQNIPQTLMCAICHDFLTDPVEISGFFICSDCFNKWIAKSPTIHPVTGAEISREMISYSNLMNFLSIKYKKKILTKYRNEQNARKEDGNEN</sequence>
<dbReference type="SUPFAM" id="SSF57850">
    <property type="entry name" value="RING/U-box"/>
    <property type="match status" value="1"/>
</dbReference>
<keyword evidence="2" id="KW-1185">Reference proteome</keyword>
<dbReference type="Proteomes" id="UP001470230">
    <property type="component" value="Unassembled WGS sequence"/>
</dbReference>
<organism evidence="1 2">
    <name type="scientific">Tritrichomonas musculus</name>
    <dbReference type="NCBI Taxonomy" id="1915356"/>
    <lineage>
        <taxon>Eukaryota</taxon>
        <taxon>Metamonada</taxon>
        <taxon>Parabasalia</taxon>
        <taxon>Tritrichomonadida</taxon>
        <taxon>Tritrichomonadidae</taxon>
        <taxon>Tritrichomonas</taxon>
    </lineage>
</organism>
<dbReference type="EMBL" id="JAPFFF010000003">
    <property type="protein sequence ID" value="KAK8894239.1"/>
    <property type="molecule type" value="Genomic_DNA"/>
</dbReference>
<gene>
    <name evidence="1" type="ORF">M9Y10_022673</name>
</gene>
<evidence type="ECO:0000313" key="1">
    <source>
        <dbReference type="EMBL" id="KAK8894239.1"/>
    </source>
</evidence>
<evidence type="ECO:0008006" key="3">
    <source>
        <dbReference type="Google" id="ProtNLM"/>
    </source>
</evidence>
<reference evidence="1 2" key="1">
    <citation type="submission" date="2024-04" db="EMBL/GenBank/DDBJ databases">
        <title>Tritrichomonas musculus Genome.</title>
        <authorList>
            <person name="Alves-Ferreira E."/>
            <person name="Grigg M."/>
            <person name="Lorenzi H."/>
            <person name="Galac M."/>
        </authorList>
    </citation>
    <scope>NUCLEOTIDE SEQUENCE [LARGE SCALE GENOMIC DNA]</scope>
    <source>
        <strain evidence="1 2">EAF2021</strain>
    </source>
</reference>